<evidence type="ECO:0000259" key="3">
    <source>
        <dbReference type="PROSITE" id="PS51371"/>
    </source>
</evidence>
<gene>
    <name evidence="4" type="ORF">PJ311_11640</name>
</gene>
<dbReference type="Pfam" id="PF00571">
    <property type="entry name" value="CBS"/>
    <property type="match status" value="2"/>
</dbReference>
<evidence type="ECO:0000256" key="1">
    <source>
        <dbReference type="ARBA" id="ARBA00023122"/>
    </source>
</evidence>
<dbReference type="EMBL" id="JAQKAB010000007">
    <property type="protein sequence ID" value="MDA7027260.1"/>
    <property type="molecule type" value="Genomic_DNA"/>
</dbReference>
<keyword evidence="5" id="KW-1185">Reference proteome</keyword>
<dbReference type="PANTHER" id="PTHR43080:SF2">
    <property type="entry name" value="CBS DOMAIN-CONTAINING PROTEIN"/>
    <property type="match status" value="1"/>
</dbReference>
<dbReference type="RefSeq" id="WP_271341106.1">
    <property type="nucleotide sequence ID" value="NZ_JAQKAB010000007.1"/>
</dbReference>
<protein>
    <submittedName>
        <fullName evidence="4">Acetoin utilization AcuB family protein</fullName>
    </submittedName>
</protein>
<dbReference type="InterPro" id="IPR046342">
    <property type="entry name" value="CBS_dom_sf"/>
</dbReference>
<dbReference type="InterPro" id="IPR051257">
    <property type="entry name" value="Diverse_CBS-Domain"/>
</dbReference>
<accession>A0ABT4X4N4</accession>
<name>A0ABT4X4N4_9BACI</name>
<comment type="caution">
    <text evidence="4">The sequence shown here is derived from an EMBL/GenBank/DDBJ whole genome shotgun (WGS) entry which is preliminary data.</text>
</comment>
<dbReference type="InterPro" id="IPR000644">
    <property type="entry name" value="CBS_dom"/>
</dbReference>
<dbReference type="SUPFAM" id="SSF55021">
    <property type="entry name" value="ACT-like"/>
    <property type="match status" value="1"/>
</dbReference>
<dbReference type="SMART" id="SM00116">
    <property type="entry name" value="CBS"/>
    <property type="match status" value="2"/>
</dbReference>
<dbReference type="PANTHER" id="PTHR43080">
    <property type="entry name" value="CBS DOMAIN-CONTAINING PROTEIN CBSX3, MITOCHONDRIAL"/>
    <property type="match status" value="1"/>
</dbReference>
<feature type="domain" description="CBS" evidence="3">
    <location>
        <begin position="78"/>
        <end position="137"/>
    </location>
</feature>
<evidence type="ECO:0000313" key="5">
    <source>
        <dbReference type="Proteomes" id="UP001211894"/>
    </source>
</evidence>
<proteinExistence type="predicted"/>
<reference evidence="4 5" key="1">
    <citation type="submission" date="2023-01" db="EMBL/GenBank/DDBJ databases">
        <title>Bacillus changyiensis sp. nov., isolated from a coastal deposit.</title>
        <authorList>
            <person name="Xiao G."/>
            <person name="Lai Q."/>
            <person name="Hu Z."/>
            <person name="Shao Z."/>
        </authorList>
    </citation>
    <scope>NUCLEOTIDE SEQUENCE [LARGE SCALE GENOMIC DNA]</scope>
    <source>
        <strain evidence="4 5">CLL-7-23</strain>
    </source>
</reference>
<dbReference type="CDD" id="cd04584">
    <property type="entry name" value="CBS_pair_AcuB_like"/>
    <property type="match status" value="1"/>
</dbReference>
<evidence type="ECO:0000256" key="2">
    <source>
        <dbReference type="PROSITE-ProRule" id="PRU00703"/>
    </source>
</evidence>
<organism evidence="4 5">
    <name type="scientific">Bacillus changyiensis</name>
    <dbReference type="NCBI Taxonomy" id="3004103"/>
    <lineage>
        <taxon>Bacteria</taxon>
        <taxon>Bacillati</taxon>
        <taxon>Bacillota</taxon>
        <taxon>Bacilli</taxon>
        <taxon>Bacillales</taxon>
        <taxon>Bacillaceae</taxon>
        <taxon>Bacillus</taxon>
    </lineage>
</organism>
<dbReference type="InterPro" id="IPR045865">
    <property type="entry name" value="ACT-like_dom_sf"/>
</dbReference>
<sequence>MIVEKIMKRDVVTLSRTDTIEEAIRRMRSFHIKHLPVVNERGTVVGVVTDRDVKIASPSILSQNNSPESLQKPVELIMSKEVITGHPLDFAEEISVVFFEYEIGCLPIVKNNKLVGIVTKSDLLDTFVQLTGAHFPGSQIEIKTDDITQSLAEISTIFSKRHIGILSVLVYPSDEEKSKILVFRVQTMNPTLCIKDIKSKGYQVLWPAEQRDILL</sequence>
<dbReference type="Proteomes" id="UP001211894">
    <property type="component" value="Unassembled WGS sequence"/>
</dbReference>
<feature type="domain" description="CBS" evidence="3">
    <location>
        <begin position="7"/>
        <end position="68"/>
    </location>
</feature>
<evidence type="ECO:0000313" key="4">
    <source>
        <dbReference type="EMBL" id="MDA7027260.1"/>
    </source>
</evidence>
<dbReference type="Gene3D" id="3.10.580.10">
    <property type="entry name" value="CBS-domain"/>
    <property type="match status" value="1"/>
</dbReference>
<dbReference type="PROSITE" id="PS51371">
    <property type="entry name" value="CBS"/>
    <property type="match status" value="2"/>
</dbReference>
<dbReference type="CDD" id="cd04883">
    <property type="entry name" value="ACT_AcuB"/>
    <property type="match status" value="1"/>
</dbReference>
<dbReference type="SUPFAM" id="SSF54631">
    <property type="entry name" value="CBS-domain pair"/>
    <property type="match status" value="1"/>
</dbReference>
<keyword evidence="1 2" id="KW-0129">CBS domain</keyword>